<comment type="caution">
    <text evidence="4">The sequence shown here is derived from an EMBL/GenBank/DDBJ whole genome shotgun (WGS) entry which is preliminary data.</text>
</comment>
<proteinExistence type="inferred from homology"/>
<evidence type="ECO:0000256" key="2">
    <source>
        <dbReference type="PIRNR" id="PIRNR006276"/>
    </source>
</evidence>
<dbReference type="Proteomes" id="UP000566711">
    <property type="component" value="Unassembled WGS sequence"/>
</dbReference>
<dbReference type="SUPFAM" id="SSF52402">
    <property type="entry name" value="Adenine nucleotide alpha hydrolases-like"/>
    <property type="match status" value="1"/>
</dbReference>
<dbReference type="PANTHER" id="PTHR46268:SF15">
    <property type="entry name" value="UNIVERSAL STRESS PROTEIN HP_0031"/>
    <property type="match status" value="1"/>
</dbReference>
<evidence type="ECO:0000313" key="4">
    <source>
        <dbReference type="EMBL" id="MBA5603980.1"/>
    </source>
</evidence>
<dbReference type="AlphaFoldDB" id="A0A7W2I579"/>
<reference evidence="4 5" key="1">
    <citation type="submission" date="2020-07" db="EMBL/GenBank/DDBJ databases">
        <title>Novel species isolated from subtropical streams in China.</title>
        <authorList>
            <person name="Lu H."/>
        </authorList>
    </citation>
    <scope>NUCLEOTIDE SEQUENCE [LARGE SCALE GENOMIC DNA]</scope>
    <source>
        <strain evidence="4 5">FT3S</strain>
    </source>
</reference>
<dbReference type="CDD" id="cd00293">
    <property type="entry name" value="USP-like"/>
    <property type="match status" value="1"/>
</dbReference>
<accession>A0A7W2I579</accession>
<dbReference type="InterPro" id="IPR006016">
    <property type="entry name" value="UspA"/>
</dbReference>
<name>A0A7W2I579_9BURK</name>
<evidence type="ECO:0000259" key="3">
    <source>
        <dbReference type="Pfam" id="PF00582"/>
    </source>
</evidence>
<keyword evidence="2" id="KW-0963">Cytoplasm</keyword>
<dbReference type="PIRSF" id="PIRSF006276">
    <property type="entry name" value="UspA"/>
    <property type="match status" value="1"/>
</dbReference>
<sequence>MFKHILLPTDGSSIASAMIKKTMAFAKESGAKVTGIHVVADYHIFTYQPEMLADTREQYARDSAAHARVFLDEIENAAKELGVPCETKLVTDEQPYEAICKAATDAGCDVICMSSHGRRGVKGLLLGSETQKVLTHATVPVLVFR</sequence>
<dbReference type="PANTHER" id="PTHR46268">
    <property type="entry name" value="STRESS RESPONSE PROTEIN NHAX"/>
    <property type="match status" value="1"/>
</dbReference>
<feature type="domain" description="UspA" evidence="3">
    <location>
        <begin position="1"/>
        <end position="145"/>
    </location>
</feature>
<dbReference type="GO" id="GO:0005737">
    <property type="term" value="C:cytoplasm"/>
    <property type="evidence" value="ECO:0007669"/>
    <property type="project" value="UniProtKB-SubCell"/>
</dbReference>
<evidence type="ECO:0000256" key="1">
    <source>
        <dbReference type="ARBA" id="ARBA00008791"/>
    </source>
</evidence>
<dbReference type="InterPro" id="IPR006015">
    <property type="entry name" value="Universal_stress_UspA"/>
</dbReference>
<evidence type="ECO:0000313" key="5">
    <source>
        <dbReference type="Proteomes" id="UP000566711"/>
    </source>
</evidence>
<dbReference type="InterPro" id="IPR014729">
    <property type="entry name" value="Rossmann-like_a/b/a_fold"/>
</dbReference>
<comment type="similarity">
    <text evidence="1 2">Belongs to the universal stress protein A family.</text>
</comment>
<dbReference type="Gene3D" id="3.40.50.620">
    <property type="entry name" value="HUPs"/>
    <property type="match status" value="1"/>
</dbReference>
<dbReference type="RefSeq" id="WP_182213149.1">
    <property type="nucleotide sequence ID" value="NZ_JACEZS010000001.1"/>
</dbReference>
<dbReference type="Pfam" id="PF00582">
    <property type="entry name" value="Usp"/>
    <property type="match status" value="1"/>
</dbReference>
<gene>
    <name evidence="4" type="ORF">H3H36_01205</name>
</gene>
<protein>
    <recommendedName>
        <fullName evidence="2">Universal stress protein</fullName>
    </recommendedName>
</protein>
<dbReference type="EMBL" id="JACEZS010000001">
    <property type="protein sequence ID" value="MBA5603980.1"/>
    <property type="molecule type" value="Genomic_DNA"/>
</dbReference>
<organism evidence="4 5">
    <name type="scientific">Rugamonas fusca</name>
    <dbReference type="NCBI Taxonomy" id="2758568"/>
    <lineage>
        <taxon>Bacteria</taxon>
        <taxon>Pseudomonadati</taxon>
        <taxon>Pseudomonadota</taxon>
        <taxon>Betaproteobacteria</taxon>
        <taxon>Burkholderiales</taxon>
        <taxon>Oxalobacteraceae</taxon>
        <taxon>Telluria group</taxon>
        <taxon>Rugamonas</taxon>
    </lineage>
</organism>
<keyword evidence="5" id="KW-1185">Reference proteome</keyword>
<dbReference type="PRINTS" id="PR01438">
    <property type="entry name" value="UNVRSLSTRESS"/>
</dbReference>
<comment type="subcellular location">
    <subcellularLocation>
        <location evidence="2">Cytoplasm</location>
    </subcellularLocation>
</comment>